<reference evidence="2" key="1">
    <citation type="submission" date="2022-07" db="EMBL/GenBank/DDBJ databases">
        <title>Phylogenomic reconstructions and comparative analyses of Kickxellomycotina fungi.</title>
        <authorList>
            <person name="Reynolds N.K."/>
            <person name="Stajich J.E."/>
            <person name="Barry K."/>
            <person name="Grigoriev I.V."/>
            <person name="Crous P."/>
            <person name="Smith M.E."/>
        </authorList>
    </citation>
    <scope>NUCLEOTIDE SEQUENCE</scope>
    <source>
        <strain evidence="2">RSA 861</strain>
    </source>
</reference>
<feature type="region of interest" description="Disordered" evidence="1">
    <location>
        <begin position="193"/>
        <end position="239"/>
    </location>
</feature>
<feature type="non-terminal residue" evidence="2">
    <location>
        <position position="421"/>
    </location>
</feature>
<sequence>LLMQVFNKLPSLRGKLIGYIDSIYLKSPSGHVDNHLSGLQALVCKLANWNMTINLSKRVILGRQDIDILGFRWSQGGTWTLPDSRVACLYKMSMLTTVKAIQRLTGGVNSIAGHLPWASVTKTRLSKADIDNLRPYWDSLTTALCDVKNLYEPQPEEPLTLRVDAAEAVEKHIWRPTGFRDAWNVSALARVNPDDSDSDAGGLDTWNFPRTSHHSDGEESENGDFSESDNPSDFEDEQPLQASLPETWDIDLYVLDQESDPTIHHWRQLCFQRDNDLGQDDPHYSEIRDMSMCQGLLHKFEDAGISSTMGCWVVVAPTSWVLRTLSNLHIALAHPRRDCFTGFVRQRIWCGPLLELIDQATRTCHTCQIQAINHHRHTPMSTALVDPQPGKHLYADIGMVGELGDPESSFLLVVDSASQFY</sequence>
<name>A0A9W8E1L6_9FUNG</name>
<feature type="compositionally biased region" description="Acidic residues" evidence="1">
    <location>
        <begin position="218"/>
        <end position="238"/>
    </location>
</feature>
<proteinExistence type="predicted"/>
<keyword evidence="3" id="KW-1185">Reference proteome</keyword>
<comment type="caution">
    <text evidence="2">The sequence shown here is derived from an EMBL/GenBank/DDBJ whole genome shotgun (WGS) entry which is preliminary data.</text>
</comment>
<gene>
    <name evidence="2" type="ORF">IWQ60_002486</name>
</gene>
<dbReference type="SUPFAM" id="SSF56672">
    <property type="entry name" value="DNA/RNA polymerases"/>
    <property type="match status" value="1"/>
</dbReference>
<dbReference type="EMBL" id="JANBPT010000094">
    <property type="protein sequence ID" value="KAJ1927980.1"/>
    <property type="molecule type" value="Genomic_DNA"/>
</dbReference>
<protein>
    <submittedName>
        <fullName evidence="2">Uncharacterized protein</fullName>
    </submittedName>
</protein>
<accession>A0A9W8E1L6</accession>
<evidence type="ECO:0000313" key="3">
    <source>
        <dbReference type="Proteomes" id="UP001150569"/>
    </source>
</evidence>
<evidence type="ECO:0000256" key="1">
    <source>
        <dbReference type="SAM" id="MobiDB-lite"/>
    </source>
</evidence>
<organism evidence="2 3">
    <name type="scientific">Tieghemiomyces parasiticus</name>
    <dbReference type="NCBI Taxonomy" id="78921"/>
    <lineage>
        <taxon>Eukaryota</taxon>
        <taxon>Fungi</taxon>
        <taxon>Fungi incertae sedis</taxon>
        <taxon>Zoopagomycota</taxon>
        <taxon>Kickxellomycotina</taxon>
        <taxon>Dimargaritomycetes</taxon>
        <taxon>Dimargaritales</taxon>
        <taxon>Dimargaritaceae</taxon>
        <taxon>Tieghemiomyces</taxon>
    </lineage>
</organism>
<dbReference type="InterPro" id="IPR043502">
    <property type="entry name" value="DNA/RNA_pol_sf"/>
</dbReference>
<evidence type="ECO:0000313" key="2">
    <source>
        <dbReference type="EMBL" id="KAJ1927980.1"/>
    </source>
</evidence>
<dbReference type="AlphaFoldDB" id="A0A9W8E1L6"/>
<dbReference type="OrthoDB" id="5593800at2759"/>
<dbReference type="Proteomes" id="UP001150569">
    <property type="component" value="Unassembled WGS sequence"/>
</dbReference>